<evidence type="ECO:0000256" key="7">
    <source>
        <dbReference type="SAM" id="Phobius"/>
    </source>
</evidence>
<dbReference type="AlphaFoldDB" id="A0AAV9J5F8"/>
<comment type="subcellular location">
    <subcellularLocation>
        <location evidence="1">Membrane</location>
        <topology evidence="1">Multi-pass membrane protein</topology>
    </subcellularLocation>
</comment>
<dbReference type="EMBL" id="JAVFHQ010000072">
    <property type="protein sequence ID" value="KAK4540211.1"/>
    <property type="molecule type" value="Genomic_DNA"/>
</dbReference>
<feature type="transmembrane region" description="Helical" evidence="7">
    <location>
        <begin position="219"/>
        <end position="238"/>
    </location>
</feature>
<feature type="transmembrane region" description="Helical" evidence="7">
    <location>
        <begin position="137"/>
        <end position="159"/>
    </location>
</feature>
<feature type="transmembrane region" description="Helical" evidence="7">
    <location>
        <begin position="55"/>
        <end position="77"/>
    </location>
</feature>
<keyword evidence="3 7" id="KW-1133">Transmembrane helix</keyword>
<dbReference type="PANTHER" id="PTHR33048">
    <property type="entry name" value="PTH11-LIKE INTEGRAL MEMBRANE PROTEIN (AFU_ORTHOLOGUE AFUA_5G11245)"/>
    <property type="match status" value="1"/>
</dbReference>
<evidence type="ECO:0000313" key="10">
    <source>
        <dbReference type="Proteomes" id="UP001324427"/>
    </source>
</evidence>
<dbReference type="GO" id="GO:0016020">
    <property type="term" value="C:membrane"/>
    <property type="evidence" value="ECO:0007669"/>
    <property type="project" value="UniProtKB-SubCell"/>
</dbReference>
<dbReference type="InterPro" id="IPR052337">
    <property type="entry name" value="SAT4-like"/>
</dbReference>
<evidence type="ECO:0000256" key="2">
    <source>
        <dbReference type="ARBA" id="ARBA00022692"/>
    </source>
</evidence>
<feature type="transmembrane region" description="Helical" evidence="7">
    <location>
        <begin position="24"/>
        <end position="43"/>
    </location>
</feature>
<proteinExistence type="inferred from homology"/>
<feature type="region of interest" description="Disordered" evidence="6">
    <location>
        <begin position="347"/>
        <end position="379"/>
    </location>
</feature>
<keyword evidence="2 7" id="KW-0812">Transmembrane</keyword>
<organism evidence="9 10">
    <name type="scientific">Oleoguttula mirabilis</name>
    <dbReference type="NCBI Taxonomy" id="1507867"/>
    <lineage>
        <taxon>Eukaryota</taxon>
        <taxon>Fungi</taxon>
        <taxon>Dikarya</taxon>
        <taxon>Ascomycota</taxon>
        <taxon>Pezizomycotina</taxon>
        <taxon>Dothideomycetes</taxon>
        <taxon>Dothideomycetidae</taxon>
        <taxon>Mycosphaerellales</taxon>
        <taxon>Teratosphaeriaceae</taxon>
        <taxon>Oleoguttula</taxon>
    </lineage>
</organism>
<name>A0AAV9J5F8_9PEZI</name>
<feature type="domain" description="Rhodopsin" evidence="8">
    <location>
        <begin position="39"/>
        <end position="284"/>
    </location>
</feature>
<evidence type="ECO:0000256" key="3">
    <source>
        <dbReference type="ARBA" id="ARBA00022989"/>
    </source>
</evidence>
<comment type="caution">
    <text evidence="9">The sequence shown here is derived from an EMBL/GenBank/DDBJ whole genome shotgun (WGS) entry which is preliminary data.</text>
</comment>
<dbReference type="Pfam" id="PF20684">
    <property type="entry name" value="Fung_rhodopsin"/>
    <property type="match status" value="1"/>
</dbReference>
<gene>
    <name evidence="9" type="ORF">LTR36_009709</name>
</gene>
<keyword evidence="10" id="KW-1185">Reference proteome</keyword>
<dbReference type="Proteomes" id="UP001324427">
    <property type="component" value="Unassembled WGS sequence"/>
</dbReference>
<keyword evidence="4 7" id="KW-0472">Membrane</keyword>
<feature type="transmembrane region" description="Helical" evidence="7">
    <location>
        <begin position="185"/>
        <end position="207"/>
    </location>
</feature>
<accession>A0AAV9J5F8</accession>
<sequence length="379" mass="41220">MTSGNGAEQSPAYLAASTAGTMRTVMWLSAGVATVIVALRCYVRLSMRKAFGLDDAIALLATAFLIAYAAVTTAGAANGLGRHIAYVEALPNGPDNLIEIALLVDIGEALAIMACTLGKTSFAITLYRIVMEPWIKYTLWFIIITMNVVNVLAAVFVFAQCQDPRHLWNPSIASKCWPTSVFTNFSLFVGAYSGAQDFVLALLPWVVIMGLNMNMREKLAVAFAMSLGIFAGAAAIVKTTYLVNLSKKTDFTWALPPLLMWAAAEDGLALVACSIPVLRPLLRKFVTVGSGARKTTDPETSYPLHTIARTEDVMKVRPDKYHGQAIIESVSRKDNPYDDGSEKSILEEHTKHSGLPDDQWHGQRSRIVATREVNVTYGP</sequence>
<evidence type="ECO:0000259" key="8">
    <source>
        <dbReference type="Pfam" id="PF20684"/>
    </source>
</evidence>
<feature type="compositionally biased region" description="Basic and acidic residues" evidence="6">
    <location>
        <begin position="347"/>
        <end position="361"/>
    </location>
</feature>
<evidence type="ECO:0000313" key="9">
    <source>
        <dbReference type="EMBL" id="KAK4540211.1"/>
    </source>
</evidence>
<dbReference type="PANTHER" id="PTHR33048:SF42">
    <property type="entry name" value="INTEGRAL MEMBRANE PROTEIN"/>
    <property type="match status" value="1"/>
</dbReference>
<feature type="transmembrane region" description="Helical" evidence="7">
    <location>
        <begin position="258"/>
        <end position="278"/>
    </location>
</feature>
<evidence type="ECO:0000256" key="1">
    <source>
        <dbReference type="ARBA" id="ARBA00004141"/>
    </source>
</evidence>
<evidence type="ECO:0000256" key="5">
    <source>
        <dbReference type="ARBA" id="ARBA00038359"/>
    </source>
</evidence>
<protein>
    <recommendedName>
        <fullName evidence="8">Rhodopsin domain-containing protein</fullName>
    </recommendedName>
</protein>
<evidence type="ECO:0000256" key="4">
    <source>
        <dbReference type="ARBA" id="ARBA00023136"/>
    </source>
</evidence>
<evidence type="ECO:0000256" key="6">
    <source>
        <dbReference type="SAM" id="MobiDB-lite"/>
    </source>
</evidence>
<comment type="similarity">
    <text evidence="5">Belongs to the SAT4 family.</text>
</comment>
<reference evidence="9 10" key="1">
    <citation type="submission" date="2021-11" db="EMBL/GenBank/DDBJ databases">
        <title>Black yeast isolated from Biological Soil Crust.</title>
        <authorList>
            <person name="Kurbessoian T."/>
        </authorList>
    </citation>
    <scope>NUCLEOTIDE SEQUENCE [LARGE SCALE GENOMIC DNA]</scope>
    <source>
        <strain evidence="9 10">CCFEE 5522</strain>
    </source>
</reference>
<dbReference type="InterPro" id="IPR049326">
    <property type="entry name" value="Rhodopsin_dom_fungi"/>
</dbReference>